<dbReference type="Pfam" id="PF03644">
    <property type="entry name" value="Glyco_hydro_85"/>
    <property type="match status" value="1"/>
</dbReference>
<dbReference type="OrthoDB" id="284473at2759"/>
<sequence length="920" mass="102260">MASHQDSTVPKSQPIKSFKDLLAWQPGQDEYNVANTPFHPRPPVLDRQAGCAGGSYDPITEKKMTPGLKQEGRRACKVIACHDMAGGYTQDALPQGSNDSNIYSIQYWSHIDTFIYFSHYRISIPPPVWTNAAHRNGVRSVGTIITEWLPGILETDEMVSGPDQALADENGIDTVDRRWFSRTYADKLVDLAMYYKFDGWFINIESILRGGPEQATQTIAFLGYLREQIHARIPGGELIWYDSVVSSTGEVAWQDKLSLENYRFFEKSDGIFTNYTWKEHAVGESVALAGPRKRDVYTGIDVWGRNTFGGGGYTTYKALEVIQREQSSCALFAPAWTYESLGKDTFMTSDRLFWVGIDGAGIHAESLPLSTFYALTRRLLTKKPTVECKDGDGDGDGNEDRDFLPVSAYIPARPSGCSSWFYTNFDRGFGKGFWVNGKKVSAKQWSHLSHQSLSPTLTKEVFMVDQNFKIQIQPAAPKAIRWVVSPEDAYHGGTSLVIQEFSLDNPASLPPILTPPPPKPPGTDTKMSADDNLSTARSTAMIIPLFDIQISLLAAQSSVVELVFKPLHDNVEVGIHLGVLAIGKDTNKDEEIGKDQFDASRKISLQEFSQLLQPEVRKKTRKYTPGRLTLVTLDSAAMSGDMETGIACTSMPEESDSMYSVETLGEGWQRLTLHLSSLWGHLKPSPITADEYRRSLATLALSQLGVTLNYNARASMSPLQAERLQPLVVLGSMSVMPAENVRHKKSHVLGIKTSDNKIDMIERPRQGGSKTSADPNPGDKMNESWLRISSTISWNIGFSVASLAEGALKDQPSPIEYSHFCIYISMSRKKPATGVARKEKEDEQEELIFVGTAFAHRYRISNFEIPWGGVEKAKASVMQRPLTAPNFLGDNECALWVWVQGIRRDGRAGAMQDPVKMQLF</sequence>
<feature type="domain" description="Cytosolic endo-beta-N-acetylglucosaminidase TIM barrel" evidence="2">
    <location>
        <begin position="91"/>
        <end position="432"/>
    </location>
</feature>
<reference evidence="3" key="1">
    <citation type="journal article" date="2020" name="Fungal Divers.">
        <title>Resolving the Mortierellaceae phylogeny through synthesis of multi-gene phylogenetics and phylogenomics.</title>
        <authorList>
            <person name="Vandepol N."/>
            <person name="Liber J."/>
            <person name="Desiro A."/>
            <person name="Na H."/>
            <person name="Kennedy M."/>
            <person name="Barry K."/>
            <person name="Grigoriev I.V."/>
            <person name="Miller A.N."/>
            <person name="O'Donnell K."/>
            <person name="Stajich J.E."/>
            <person name="Bonito G."/>
        </authorList>
    </citation>
    <scope>NUCLEOTIDE SEQUENCE</scope>
    <source>
        <strain evidence="3">KOD948</strain>
    </source>
</reference>
<organism evidence="3 4">
    <name type="scientific">Mortierella polycephala</name>
    <dbReference type="NCBI Taxonomy" id="41804"/>
    <lineage>
        <taxon>Eukaryota</taxon>
        <taxon>Fungi</taxon>
        <taxon>Fungi incertae sedis</taxon>
        <taxon>Mucoromycota</taxon>
        <taxon>Mortierellomycotina</taxon>
        <taxon>Mortierellomycetes</taxon>
        <taxon>Mortierellales</taxon>
        <taxon>Mortierellaceae</taxon>
        <taxon>Mortierella</taxon>
    </lineage>
</organism>
<dbReference type="Gene3D" id="2.60.120.260">
    <property type="entry name" value="Galactose-binding domain-like"/>
    <property type="match status" value="1"/>
</dbReference>
<name>A0A9P6TZ06_9FUNG</name>
<dbReference type="CDD" id="cd06547">
    <property type="entry name" value="GH85_ENGase"/>
    <property type="match status" value="1"/>
</dbReference>
<feature type="compositionally biased region" description="Pro residues" evidence="1">
    <location>
        <begin position="508"/>
        <end position="521"/>
    </location>
</feature>
<feature type="region of interest" description="Disordered" evidence="1">
    <location>
        <begin position="508"/>
        <end position="528"/>
    </location>
</feature>
<evidence type="ECO:0000313" key="4">
    <source>
        <dbReference type="Proteomes" id="UP000726737"/>
    </source>
</evidence>
<evidence type="ECO:0000313" key="3">
    <source>
        <dbReference type="EMBL" id="KAG0253314.1"/>
    </source>
</evidence>
<keyword evidence="4" id="KW-1185">Reference proteome</keyword>
<evidence type="ECO:0000259" key="2">
    <source>
        <dbReference type="Pfam" id="PF03644"/>
    </source>
</evidence>
<gene>
    <name evidence="3" type="ORF">BG011_006426</name>
</gene>
<dbReference type="Gene3D" id="3.20.20.80">
    <property type="entry name" value="Glycosidases"/>
    <property type="match status" value="1"/>
</dbReference>
<dbReference type="Proteomes" id="UP000726737">
    <property type="component" value="Unassembled WGS sequence"/>
</dbReference>
<dbReference type="EMBL" id="JAAAJA010000466">
    <property type="protein sequence ID" value="KAG0253314.1"/>
    <property type="molecule type" value="Genomic_DNA"/>
</dbReference>
<evidence type="ECO:0000256" key="1">
    <source>
        <dbReference type="SAM" id="MobiDB-lite"/>
    </source>
</evidence>
<proteinExistence type="predicted"/>
<dbReference type="PANTHER" id="PTHR13246:SF1">
    <property type="entry name" value="CYTOSOLIC ENDO-BETA-N-ACETYLGLUCOSAMINIDASE"/>
    <property type="match status" value="1"/>
</dbReference>
<dbReference type="AlphaFoldDB" id="A0A9P6TZ06"/>
<protein>
    <recommendedName>
        <fullName evidence="2">Cytosolic endo-beta-N-acetylglucosaminidase TIM barrel domain-containing protein</fullName>
    </recommendedName>
</protein>
<dbReference type="InterPro" id="IPR005201">
    <property type="entry name" value="TIM_ENGase"/>
</dbReference>
<dbReference type="PANTHER" id="PTHR13246">
    <property type="entry name" value="ENDO BETA N-ACETYLGLUCOSAMINIDASE"/>
    <property type="match status" value="1"/>
</dbReference>
<accession>A0A9P6TZ06</accession>
<dbReference type="InterPro" id="IPR032979">
    <property type="entry name" value="ENGase"/>
</dbReference>
<dbReference type="GO" id="GO:0033925">
    <property type="term" value="F:mannosyl-glycoprotein endo-beta-N-acetylglucosaminidase activity"/>
    <property type="evidence" value="ECO:0007669"/>
    <property type="project" value="UniProtKB-EC"/>
</dbReference>
<comment type="caution">
    <text evidence="3">The sequence shown here is derived from an EMBL/GenBank/DDBJ whole genome shotgun (WGS) entry which is preliminary data.</text>
</comment>
<dbReference type="GO" id="GO:0005829">
    <property type="term" value="C:cytosol"/>
    <property type="evidence" value="ECO:0007669"/>
    <property type="project" value="UniProtKB-SubCell"/>
</dbReference>